<dbReference type="STRING" id="1531966.A0A0A1THB7"/>
<dbReference type="SMART" id="SM00558">
    <property type="entry name" value="JmjC"/>
    <property type="match status" value="1"/>
</dbReference>
<dbReference type="PROSITE" id="PS51184">
    <property type="entry name" value="JMJC"/>
    <property type="match status" value="1"/>
</dbReference>
<protein>
    <recommendedName>
        <fullName evidence="2">JmjC domain-containing protein</fullName>
    </recommendedName>
</protein>
<dbReference type="PANTHER" id="PTHR10694">
    <property type="entry name" value="LYSINE-SPECIFIC DEMETHYLASE"/>
    <property type="match status" value="1"/>
</dbReference>
<dbReference type="GO" id="GO:0010468">
    <property type="term" value="P:regulation of gene expression"/>
    <property type="evidence" value="ECO:0007669"/>
    <property type="project" value="TreeGrafter"/>
</dbReference>
<dbReference type="GO" id="GO:0005634">
    <property type="term" value="C:nucleus"/>
    <property type="evidence" value="ECO:0007669"/>
    <property type="project" value="TreeGrafter"/>
</dbReference>
<feature type="domain" description="JmjC" evidence="2">
    <location>
        <begin position="176"/>
        <end position="345"/>
    </location>
</feature>
<name>A0A0A1THB7_9HYPO</name>
<dbReference type="PANTHER" id="PTHR10694:SF7">
    <property type="entry name" value="[HISTONE H3]-TRIMETHYL-L-LYSINE(9) DEMETHYLASE"/>
    <property type="match status" value="1"/>
</dbReference>
<accession>A0A0A1THB7</accession>
<evidence type="ECO:0000313" key="3">
    <source>
        <dbReference type="EMBL" id="CEJ88842.1"/>
    </source>
</evidence>
<evidence type="ECO:0000256" key="1">
    <source>
        <dbReference type="SAM" id="MobiDB-lite"/>
    </source>
</evidence>
<gene>
    <name evidence="3" type="ORF">VHEMI04869</name>
</gene>
<dbReference type="SUPFAM" id="SSF51197">
    <property type="entry name" value="Clavaminate synthase-like"/>
    <property type="match status" value="1"/>
</dbReference>
<evidence type="ECO:0000259" key="2">
    <source>
        <dbReference type="PROSITE" id="PS51184"/>
    </source>
</evidence>
<dbReference type="OrthoDB" id="1678912at2759"/>
<feature type="region of interest" description="Disordered" evidence="1">
    <location>
        <begin position="382"/>
        <end position="416"/>
    </location>
</feature>
<dbReference type="GO" id="GO:0051864">
    <property type="term" value="F:histone H3K36 demethylase activity"/>
    <property type="evidence" value="ECO:0007669"/>
    <property type="project" value="TreeGrafter"/>
</dbReference>
<proteinExistence type="predicted"/>
<dbReference type="GO" id="GO:0032454">
    <property type="term" value="F:histone H3K9 demethylase activity"/>
    <property type="evidence" value="ECO:0007669"/>
    <property type="project" value="TreeGrafter"/>
</dbReference>
<reference evidence="3 4" key="1">
    <citation type="journal article" date="2015" name="Genome Announc.">
        <title>Draft Genome Sequence and Gene Annotation of the Entomopathogenic Fungus Verticillium hemipterigenum.</title>
        <authorList>
            <person name="Horn F."/>
            <person name="Habel A."/>
            <person name="Scharf D.H."/>
            <person name="Dworschak J."/>
            <person name="Brakhage A.A."/>
            <person name="Guthke R."/>
            <person name="Hertweck C."/>
            <person name="Linde J."/>
        </authorList>
    </citation>
    <scope>NUCLEOTIDE SEQUENCE [LARGE SCALE GENOMIC DNA]</scope>
</reference>
<dbReference type="Gene3D" id="2.60.120.650">
    <property type="entry name" value="Cupin"/>
    <property type="match status" value="1"/>
</dbReference>
<feature type="compositionally biased region" description="Basic and acidic residues" evidence="1">
    <location>
        <begin position="401"/>
        <end position="410"/>
    </location>
</feature>
<dbReference type="Proteomes" id="UP000039046">
    <property type="component" value="Unassembled WGS sequence"/>
</dbReference>
<sequence>MARSRVSSPISLVSEVFDQPKSPATRPCDSDSDLSDLGDGDEFAYEYEGEPPHCIIRILPTKDQWADFPAILAFARRIGAEADGCFKLILPDELRHDAPVKPARTLTSNGYKVTQIRKNRFWRVSTIPCEGVFNEADDGEGFTGSTTEAMNKLKTLFRKSSGRKFRNTRYRPDVPAWTAQQRHLAGVPETSPIHPLKGDLLDQTKVIVPGIHTPYVYESAAHFGAMFQIHAEDYRLLSLNHLYKGRKIWIVTPCTTISAVEAALGRGDSACSQFMRHRAEFIFPEKLTQLGIDHRVVDQRPGETMVILPDAYHEGFSTGYTLAEAKNYADDGWDKALYAPCEEACSWATAIPAGHMAFLEAGEERIDLRAAYELERKEYLDGEQLKRPLEGDDDNAEEQGSPEKRARVEADGVDVE</sequence>
<keyword evidence="4" id="KW-1185">Reference proteome</keyword>
<dbReference type="GO" id="GO:0000785">
    <property type="term" value="C:chromatin"/>
    <property type="evidence" value="ECO:0007669"/>
    <property type="project" value="TreeGrafter"/>
</dbReference>
<dbReference type="InterPro" id="IPR003347">
    <property type="entry name" value="JmjC_dom"/>
</dbReference>
<dbReference type="HOGENOM" id="CLU_028300_0_0_1"/>
<dbReference type="Pfam" id="PF02373">
    <property type="entry name" value="JmjC"/>
    <property type="match status" value="1"/>
</dbReference>
<dbReference type="AlphaFoldDB" id="A0A0A1THB7"/>
<evidence type="ECO:0000313" key="4">
    <source>
        <dbReference type="Proteomes" id="UP000039046"/>
    </source>
</evidence>
<organism evidence="3 4">
    <name type="scientific">[Torrubiella] hemipterigena</name>
    <dbReference type="NCBI Taxonomy" id="1531966"/>
    <lineage>
        <taxon>Eukaryota</taxon>
        <taxon>Fungi</taxon>
        <taxon>Dikarya</taxon>
        <taxon>Ascomycota</taxon>
        <taxon>Pezizomycotina</taxon>
        <taxon>Sordariomycetes</taxon>
        <taxon>Hypocreomycetidae</taxon>
        <taxon>Hypocreales</taxon>
        <taxon>Clavicipitaceae</taxon>
        <taxon>Clavicipitaceae incertae sedis</taxon>
        <taxon>'Torrubiella' clade</taxon>
    </lineage>
</organism>
<dbReference type="EMBL" id="CDHN01000002">
    <property type="protein sequence ID" value="CEJ88842.1"/>
    <property type="molecule type" value="Genomic_DNA"/>
</dbReference>